<dbReference type="NCBIfam" id="TIGR02893">
    <property type="entry name" value="spore_yabQ"/>
    <property type="match status" value="1"/>
</dbReference>
<keyword evidence="1" id="KW-0812">Transmembrane</keyword>
<dbReference type="RefSeq" id="WP_249102221.1">
    <property type="nucleotide sequence ID" value="NZ_JAMAST010000015.1"/>
</dbReference>
<evidence type="ECO:0000313" key="2">
    <source>
        <dbReference type="EMBL" id="MCL1632473.1"/>
    </source>
</evidence>
<comment type="caution">
    <text evidence="2">The sequence shown here is derived from an EMBL/GenBank/DDBJ whole genome shotgun (WGS) entry which is preliminary data.</text>
</comment>
<accession>A0ABT0MD21</accession>
<feature type="transmembrane region" description="Helical" evidence="1">
    <location>
        <begin position="142"/>
        <end position="162"/>
    </location>
</feature>
<evidence type="ECO:0000313" key="3">
    <source>
        <dbReference type="Proteomes" id="UP001203004"/>
    </source>
</evidence>
<feature type="transmembrane region" description="Helical" evidence="1">
    <location>
        <begin position="69"/>
        <end position="87"/>
    </location>
</feature>
<protein>
    <submittedName>
        <fullName evidence="2">Spore cortex biosynthesis protein YabQ</fullName>
    </submittedName>
</protein>
<dbReference type="EMBL" id="JAMAST010000015">
    <property type="protein sequence ID" value="MCL1632473.1"/>
    <property type="molecule type" value="Genomic_DNA"/>
</dbReference>
<proteinExistence type="predicted"/>
<reference evidence="2 3" key="1">
    <citation type="submission" date="2022-05" db="EMBL/GenBank/DDBJ databases">
        <title>Sporolactobacillus sp nov CPB3-1, isolated from tree bark (Mangifera indica L.).</title>
        <authorList>
            <person name="Phuengjayaem S."/>
            <person name="Tanasupawat S."/>
        </authorList>
    </citation>
    <scope>NUCLEOTIDE SEQUENCE [LARGE SCALE GENOMIC DNA]</scope>
    <source>
        <strain evidence="2 3">CPB3-1</strain>
    </source>
</reference>
<keyword evidence="1" id="KW-1133">Transmembrane helix</keyword>
<dbReference type="Pfam" id="PF09578">
    <property type="entry name" value="Spore_YabQ"/>
    <property type="match status" value="1"/>
</dbReference>
<keyword evidence="1" id="KW-0472">Membrane</keyword>
<feature type="transmembrane region" description="Helical" evidence="1">
    <location>
        <begin position="108"/>
        <end position="130"/>
    </location>
</feature>
<feature type="transmembrane region" description="Helical" evidence="1">
    <location>
        <begin position="6"/>
        <end position="27"/>
    </location>
</feature>
<sequence>MTLHQQSMSLMLMLVMGVWFGASFSVYQYFVHPKKKRRLLLLISDPIFWILQAVLLFALLLPVNQGQLRFYYFLAIALGFSFYKALIERPFMRFFGKCVATVVRTGRFIAKTVYHLLIYPLFFLLMLAYRLCRMTVYTLLKIMRFLFLIPLKLLRGVVRLIIPERLLIYAAKKRIRIQQKFRQWLSLLVKRK</sequence>
<organism evidence="2 3">
    <name type="scientific">Sporolactobacillus mangiferae</name>
    <dbReference type="NCBI Taxonomy" id="2940498"/>
    <lineage>
        <taxon>Bacteria</taxon>
        <taxon>Bacillati</taxon>
        <taxon>Bacillota</taxon>
        <taxon>Bacilli</taxon>
        <taxon>Bacillales</taxon>
        <taxon>Sporolactobacillaceae</taxon>
        <taxon>Sporolactobacillus</taxon>
    </lineage>
</organism>
<evidence type="ECO:0000256" key="1">
    <source>
        <dbReference type="SAM" id="Phobius"/>
    </source>
</evidence>
<feature type="transmembrane region" description="Helical" evidence="1">
    <location>
        <begin position="39"/>
        <end position="63"/>
    </location>
</feature>
<dbReference type="Proteomes" id="UP001203004">
    <property type="component" value="Unassembled WGS sequence"/>
</dbReference>
<dbReference type="InterPro" id="IPR019074">
    <property type="entry name" value="YabQ"/>
</dbReference>
<gene>
    <name evidence="2" type="primary">yabQ</name>
    <name evidence="2" type="ORF">M3N64_11140</name>
</gene>
<keyword evidence="3" id="KW-1185">Reference proteome</keyword>
<name>A0ABT0MD21_9BACL</name>